<dbReference type="SUPFAM" id="SSF47413">
    <property type="entry name" value="lambda repressor-like DNA-binding domains"/>
    <property type="match status" value="1"/>
</dbReference>
<name>A0A239GUY0_9BURK</name>
<evidence type="ECO:0000313" key="2">
    <source>
        <dbReference type="EMBL" id="SNS73026.1"/>
    </source>
</evidence>
<evidence type="ECO:0000313" key="3">
    <source>
        <dbReference type="Proteomes" id="UP000198284"/>
    </source>
</evidence>
<feature type="domain" description="HTH cro/C1-type" evidence="1">
    <location>
        <begin position="15"/>
        <end position="71"/>
    </location>
</feature>
<organism evidence="2 3">
    <name type="scientific">Noviherbaspirillum humi</name>
    <dbReference type="NCBI Taxonomy" id="1688639"/>
    <lineage>
        <taxon>Bacteria</taxon>
        <taxon>Pseudomonadati</taxon>
        <taxon>Pseudomonadota</taxon>
        <taxon>Betaproteobacteria</taxon>
        <taxon>Burkholderiales</taxon>
        <taxon>Oxalobacteraceae</taxon>
        <taxon>Noviherbaspirillum</taxon>
    </lineage>
</organism>
<evidence type="ECO:0000259" key="1">
    <source>
        <dbReference type="PROSITE" id="PS50943"/>
    </source>
</evidence>
<dbReference type="Proteomes" id="UP000198284">
    <property type="component" value="Unassembled WGS sequence"/>
</dbReference>
<keyword evidence="3" id="KW-1185">Reference proteome</keyword>
<dbReference type="RefSeq" id="WP_089399346.1">
    <property type="nucleotide sequence ID" value="NZ_FZOT01000005.1"/>
</dbReference>
<protein>
    <submittedName>
        <fullName evidence="2">HTH-type transcriptional regulator / antitoxin HipB</fullName>
    </submittedName>
</protein>
<dbReference type="Pfam" id="PF01381">
    <property type="entry name" value="HTH_3"/>
    <property type="match status" value="1"/>
</dbReference>
<dbReference type="InterPro" id="IPR001387">
    <property type="entry name" value="Cro/C1-type_HTH"/>
</dbReference>
<dbReference type="InterPro" id="IPR010982">
    <property type="entry name" value="Lambda_DNA-bd_dom_sf"/>
</dbReference>
<dbReference type="PROSITE" id="PS50943">
    <property type="entry name" value="HTH_CROC1"/>
    <property type="match status" value="1"/>
</dbReference>
<accession>A0A239GUY0</accession>
<dbReference type="Gene3D" id="1.10.260.40">
    <property type="entry name" value="lambda repressor-like DNA-binding domains"/>
    <property type="match status" value="1"/>
</dbReference>
<reference evidence="2 3" key="1">
    <citation type="submission" date="2017-06" db="EMBL/GenBank/DDBJ databases">
        <authorList>
            <person name="Kim H.J."/>
            <person name="Triplett B.A."/>
        </authorList>
    </citation>
    <scope>NUCLEOTIDE SEQUENCE [LARGE SCALE GENOMIC DNA]</scope>
    <source>
        <strain evidence="2 3">U15</strain>
    </source>
</reference>
<dbReference type="AlphaFoldDB" id="A0A239GUY0"/>
<dbReference type="GO" id="GO:0003677">
    <property type="term" value="F:DNA binding"/>
    <property type="evidence" value="ECO:0007669"/>
    <property type="project" value="InterPro"/>
</dbReference>
<dbReference type="SMART" id="SM00530">
    <property type="entry name" value="HTH_XRE"/>
    <property type="match status" value="1"/>
</dbReference>
<dbReference type="EMBL" id="FZOT01000005">
    <property type="protein sequence ID" value="SNS73026.1"/>
    <property type="molecule type" value="Genomic_DNA"/>
</dbReference>
<dbReference type="CDD" id="cd00093">
    <property type="entry name" value="HTH_XRE"/>
    <property type="match status" value="1"/>
</dbReference>
<gene>
    <name evidence="2" type="ORF">SAMN06265795_105209</name>
</gene>
<sequence length="96" mass="10216">MKTFIKTSGQLGPLLKQLRVEKGLSQAALGAKIGLSQERISRIEGRPESITVDQLLTVLMALDAAFSVEPRHSLQGQAVASVSASATLGIGDKENW</sequence>
<proteinExistence type="predicted"/>
<dbReference type="OrthoDB" id="5957901at2"/>